<dbReference type="SUPFAM" id="SSF50978">
    <property type="entry name" value="WD40 repeat-like"/>
    <property type="match status" value="1"/>
</dbReference>
<dbReference type="OrthoDB" id="10251381at2759"/>
<dbReference type="PANTHER" id="PTHR44324">
    <property type="entry name" value="WD40 REPEAT DOMAIN 95"/>
    <property type="match status" value="1"/>
</dbReference>
<dbReference type="InterPro" id="IPR015943">
    <property type="entry name" value="WD40/YVTN_repeat-like_dom_sf"/>
</dbReference>
<reference evidence="5" key="1">
    <citation type="journal article" date="2018" name="Nat. Microbiol.">
        <title>Leveraging single-cell genomics to expand the fungal tree of life.</title>
        <authorList>
            <person name="Ahrendt S.R."/>
            <person name="Quandt C.A."/>
            <person name="Ciobanu D."/>
            <person name="Clum A."/>
            <person name="Salamov A."/>
            <person name="Andreopoulos B."/>
            <person name="Cheng J.F."/>
            <person name="Woyke T."/>
            <person name="Pelin A."/>
            <person name="Henrissat B."/>
            <person name="Reynolds N.K."/>
            <person name="Benny G.L."/>
            <person name="Smith M.E."/>
            <person name="James T.Y."/>
            <person name="Grigoriev I.V."/>
        </authorList>
    </citation>
    <scope>NUCLEOTIDE SEQUENCE [LARGE SCALE GENOMIC DNA]</scope>
</reference>
<dbReference type="InterPro" id="IPR051242">
    <property type="entry name" value="WD-EF-hand_domain"/>
</dbReference>
<evidence type="ECO:0000256" key="3">
    <source>
        <dbReference type="PROSITE-ProRule" id="PRU00221"/>
    </source>
</evidence>
<keyword evidence="5" id="KW-1185">Reference proteome</keyword>
<dbReference type="InterPro" id="IPR001680">
    <property type="entry name" value="WD40_rpt"/>
</dbReference>
<name>A0A4P9WF73_9FUNG</name>
<feature type="repeat" description="WD" evidence="3">
    <location>
        <begin position="169"/>
        <end position="210"/>
    </location>
</feature>
<dbReference type="InterPro" id="IPR019775">
    <property type="entry name" value="WD40_repeat_CS"/>
</dbReference>
<dbReference type="PANTHER" id="PTHR44324:SF4">
    <property type="entry name" value="WD40 REPEAT DOMAIN 95"/>
    <property type="match status" value="1"/>
</dbReference>
<dbReference type="InterPro" id="IPR036322">
    <property type="entry name" value="WD40_repeat_dom_sf"/>
</dbReference>
<dbReference type="PROSITE" id="PS50294">
    <property type="entry name" value="WD_REPEATS_REGION"/>
    <property type="match status" value="2"/>
</dbReference>
<dbReference type="PROSITE" id="PS50082">
    <property type="entry name" value="WD_REPEATS_2"/>
    <property type="match status" value="4"/>
</dbReference>
<evidence type="ECO:0000313" key="5">
    <source>
        <dbReference type="Proteomes" id="UP000269721"/>
    </source>
</evidence>
<protein>
    <submittedName>
        <fullName evidence="4">WD40-repeat-containing domain protein</fullName>
    </submittedName>
</protein>
<dbReference type="Proteomes" id="UP000269721">
    <property type="component" value="Unassembled WGS sequence"/>
</dbReference>
<organism evidence="4 5">
    <name type="scientific">Blyttiomyces helicus</name>
    <dbReference type="NCBI Taxonomy" id="388810"/>
    <lineage>
        <taxon>Eukaryota</taxon>
        <taxon>Fungi</taxon>
        <taxon>Fungi incertae sedis</taxon>
        <taxon>Chytridiomycota</taxon>
        <taxon>Chytridiomycota incertae sedis</taxon>
        <taxon>Chytridiomycetes</taxon>
        <taxon>Chytridiomycetes incertae sedis</taxon>
        <taxon>Blyttiomyces</taxon>
    </lineage>
</organism>
<proteinExistence type="predicted"/>
<dbReference type="InterPro" id="IPR020472">
    <property type="entry name" value="WD40_PAC1"/>
</dbReference>
<dbReference type="Pfam" id="PF00400">
    <property type="entry name" value="WD40"/>
    <property type="match status" value="3"/>
</dbReference>
<gene>
    <name evidence="4" type="ORF">BDK51DRAFT_32751</name>
</gene>
<dbReference type="EMBL" id="KZ996302">
    <property type="protein sequence ID" value="RKO89076.1"/>
    <property type="molecule type" value="Genomic_DNA"/>
</dbReference>
<dbReference type="PRINTS" id="PR00320">
    <property type="entry name" value="GPROTEINBRPT"/>
</dbReference>
<dbReference type="PROSITE" id="PS00678">
    <property type="entry name" value="WD_REPEATS_1"/>
    <property type="match status" value="2"/>
</dbReference>
<evidence type="ECO:0000313" key="4">
    <source>
        <dbReference type="EMBL" id="RKO89076.1"/>
    </source>
</evidence>
<evidence type="ECO:0000256" key="2">
    <source>
        <dbReference type="ARBA" id="ARBA00022737"/>
    </source>
</evidence>
<feature type="repeat" description="WD" evidence="3">
    <location>
        <begin position="309"/>
        <end position="343"/>
    </location>
</feature>
<dbReference type="SMART" id="SM00320">
    <property type="entry name" value="WD40"/>
    <property type="match status" value="4"/>
</dbReference>
<accession>A0A4P9WF73</accession>
<dbReference type="Gene3D" id="2.130.10.10">
    <property type="entry name" value="YVTN repeat-like/Quinoprotein amine dehydrogenase"/>
    <property type="match status" value="2"/>
</dbReference>
<evidence type="ECO:0000256" key="1">
    <source>
        <dbReference type="ARBA" id="ARBA00022574"/>
    </source>
</evidence>
<feature type="repeat" description="WD" evidence="3">
    <location>
        <begin position="258"/>
        <end position="299"/>
    </location>
</feature>
<keyword evidence="2" id="KW-0677">Repeat</keyword>
<sequence length="552" mass="61085">MEAQLCLDLHDSIALTLDVWSDPDPDSSDSMLFFGTDSGHVTVISFSNVLFSTHMRKKDRCEVINIENPRAIKGIGNLWKRRAHGDWVLKVKYYRDLKSIISCSPDPNESLVVATENTKKKWTFYSVPVHKGVNTFAFSKFPVQLVTGGADRQLRLWNPHRLRHPMAALKGHASPIVDICINSLNGQVISLSTDKIIKVWDIRKQQCLQTLFDAVKHRPEDILSHVFFNPATGGKLIAASNTLTAYNLKDRIVTVHDIKSHDMPLRAALYNATFKQVVSGCDGGVINVWDAVSGSKTFRFSDAHGKSEVTAMAFDAGCRRLITGGRDGTIRVWNFNNGQLLQELVKGEDSEVTGITYIDMKERQYMVATGWNRKVSDKQDMHTVALLPSYVGCIPKDNEMRALGAHDPGHARPGVDPDADLHLEVGPPVDGQGPRPLRDFQREFGDFAGVIRDPVRNACSPKLGDGHIEHLKRSIEEVENLPGAELLCQNREAESGGEKLQPVAHTWQMAMDIDHRTYSQKSANTSVADSNFSGSTFVPACTFSTTPGGSIS</sequence>
<keyword evidence="1 3" id="KW-0853">WD repeat</keyword>
<dbReference type="AlphaFoldDB" id="A0A4P9WF73"/>
<feature type="repeat" description="WD" evidence="3">
    <location>
        <begin position="133"/>
        <end position="158"/>
    </location>
</feature>